<dbReference type="InterPro" id="IPR004360">
    <property type="entry name" value="Glyas_Fos-R_dOase_dom"/>
</dbReference>
<dbReference type="PANTHER" id="PTHR36437:SF2">
    <property type="entry name" value="GLYOXALASE_BLEOMYCIN RESISTANCE PROTEIN_DIOXYGENASE"/>
    <property type="match status" value="1"/>
</dbReference>
<dbReference type="Proteomes" id="UP000217465">
    <property type="component" value="Unassembled WGS sequence"/>
</dbReference>
<feature type="domain" description="VOC" evidence="1">
    <location>
        <begin position="2"/>
        <end position="123"/>
    </location>
</feature>
<sequence>MIIKSNTMLYVDDTKAAMEFWTEKMGFVIIEQAEGEGHMSYEIAPSQESNVKFGLFNKGLVAAANPEMNVGFPSLMFETDNLEAEYERMTAAGVTTNPIMEYQGIVHFTFTDSEGNYIAIRQAN</sequence>
<evidence type="ECO:0000313" key="2">
    <source>
        <dbReference type="EMBL" id="PCH11452.1"/>
    </source>
</evidence>
<dbReference type="Pfam" id="PF00903">
    <property type="entry name" value="Glyoxalase"/>
    <property type="match status" value="1"/>
</dbReference>
<dbReference type="RefSeq" id="WP_096633813.1">
    <property type="nucleotide sequence ID" value="NZ_NSGR01000009.1"/>
</dbReference>
<evidence type="ECO:0000313" key="3">
    <source>
        <dbReference type="Proteomes" id="UP000217465"/>
    </source>
</evidence>
<proteinExistence type="predicted"/>
<dbReference type="PROSITE" id="PS51819">
    <property type="entry name" value="VOC"/>
    <property type="match status" value="1"/>
</dbReference>
<dbReference type="InterPro" id="IPR037523">
    <property type="entry name" value="VOC_core"/>
</dbReference>
<dbReference type="EMBL" id="NSGR01000009">
    <property type="protein sequence ID" value="PCH11452.1"/>
    <property type="molecule type" value="Genomic_DNA"/>
</dbReference>
<dbReference type="SUPFAM" id="SSF54593">
    <property type="entry name" value="Glyoxalase/Bleomycin resistance protein/Dihydroxybiphenyl dioxygenase"/>
    <property type="match status" value="1"/>
</dbReference>
<organism evidence="2 3">
    <name type="scientific">Streptococcus parauberis</name>
    <dbReference type="NCBI Taxonomy" id="1348"/>
    <lineage>
        <taxon>Bacteria</taxon>
        <taxon>Bacillati</taxon>
        <taxon>Bacillota</taxon>
        <taxon>Bacilli</taxon>
        <taxon>Lactobacillales</taxon>
        <taxon>Streptococcaceae</taxon>
        <taxon>Streptococcus</taxon>
    </lineage>
</organism>
<dbReference type="Gene3D" id="3.10.180.10">
    <property type="entry name" value="2,3-Dihydroxybiphenyl 1,2-Dioxygenase, domain 1"/>
    <property type="match status" value="1"/>
</dbReference>
<accession>A0A854WNB1</accession>
<dbReference type="InterPro" id="IPR029068">
    <property type="entry name" value="Glyas_Bleomycin-R_OHBP_Dase"/>
</dbReference>
<protein>
    <submittedName>
        <fullName evidence="2">Glyoxalase-like domain protein</fullName>
    </submittedName>
</protein>
<reference evidence="2 3" key="1">
    <citation type="submission" date="2016-06" db="EMBL/GenBank/DDBJ databases">
        <authorList>
            <person name="Haines A.N."/>
            <person name="Council K.R."/>
        </authorList>
    </citation>
    <scope>NUCLEOTIDE SEQUENCE [LARGE SCALE GENOMIC DNA]</scope>
    <source>
        <strain evidence="2 3">SP158-29</strain>
    </source>
</reference>
<dbReference type="AlphaFoldDB" id="A0A854WNB1"/>
<gene>
    <name evidence="2" type="ORF">A9Y57_01756</name>
</gene>
<name>A0A854WNB1_9STRE</name>
<comment type="caution">
    <text evidence="2">The sequence shown here is derived from an EMBL/GenBank/DDBJ whole genome shotgun (WGS) entry which is preliminary data.</text>
</comment>
<evidence type="ECO:0000259" key="1">
    <source>
        <dbReference type="PROSITE" id="PS51819"/>
    </source>
</evidence>
<dbReference type="PANTHER" id="PTHR36437">
    <property type="entry name" value="GLYOXALASE/BLEOMYCIN RESISTANCE PROTEIN/DIOXYGENASE"/>
    <property type="match status" value="1"/>
</dbReference>